<name>A0AAV9TVQ1_9PEZI</name>
<dbReference type="SUPFAM" id="SSF48264">
    <property type="entry name" value="Cytochrome P450"/>
    <property type="match status" value="1"/>
</dbReference>
<proteinExistence type="inferred from homology"/>
<dbReference type="PRINTS" id="PR00463">
    <property type="entry name" value="EP450I"/>
</dbReference>
<dbReference type="PANTHER" id="PTHR24305">
    <property type="entry name" value="CYTOCHROME P450"/>
    <property type="match status" value="1"/>
</dbReference>
<keyword evidence="4 6" id="KW-0479">Metal-binding</keyword>
<dbReference type="EMBL" id="JASAOK010000001">
    <property type="protein sequence ID" value="KAK6227443.1"/>
    <property type="molecule type" value="Genomic_DNA"/>
</dbReference>
<dbReference type="GO" id="GO:0004497">
    <property type="term" value="F:monooxygenase activity"/>
    <property type="evidence" value="ECO:0007669"/>
    <property type="project" value="InterPro"/>
</dbReference>
<dbReference type="GO" id="GO:0020037">
    <property type="term" value="F:heme binding"/>
    <property type="evidence" value="ECO:0007669"/>
    <property type="project" value="InterPro"/>
</dbReference>
<dbReference type="AlphaFoldDB" id="A0AAV9TVQ1"/>
<organism evidence="9 10">
    <name type="scientific">Colletotrichum tabaci</name>
    <dbReference type="NCBI Taxonomy" id="1209068"/>
    <lineage>
        <taxon>Eukaryota</taxon>
        <taxon>Fungi</taxon>
        <taxon>Dikarya</taxon>
        <taxon>Ascomycota</taxon>
        <taxon>Pezizomycotina</taxon>
        <taxon>Sordariomycetes</taxon>
        <taxon>Hypocreomycetidae</taxon>
        <taxon>Glomerellales</taxon>
        <taxon>Glomerellaceae</taxon>
        <taxon>Colletotrichum</taxon>
        <taxon>Colletotrichum destructivum species complex</taxon>
    </lineage>
</organism>
<keyword evidence="3 6" id="KW-0349">Heme</keyword>
<dbReference type="InterPro" id="IPR050121">
    <property type="entry name" value="Cytochrome_P450_monoxygenase"/>
</dbReference>
<feature type="binding site" description="axial binding residue" evidence="6">
    <location>
        <position position="483"/>
    </location>
    <ligand>
        <name>heme</name>
        <dbReference type="ChEBI" id="CHEBI:30413"/>
    </ligand>
    <ligandPart>
        <name>Fe</name>
        <dbReference type="ChEBI" id="CHEBI:18248"/>
    </ligandPart>
</feature>
<feature type="transmembrane region" description="Helical" evidence="8">
    <location>
        <begin position="6"/>
        <end position="27"/>
    </location>
</feature>
<feature type="region of interest" description="Disordered" evidence="7">
    <location>
        <begin position="439"/>
        <end position="468"/>
    </location>
</feature>
<dbReference type="PANTHER" id="PTHR24305:SF232">
    <property type="entry name" value="P450, PUTATIVE (EUROFUNG)-RELATED"/>
    <property type="match status" value="1"/>
</dbReference>
<evidence type="ECO:0000256" key="6">
    <source>
        <dbReference type="PIRSR" id="PIRSR602401-1"/>
    </source>
</evidence>
<evidence type="ECO:0000256" key="1">
    <source>
        <dbReference type="ARBA" id="ARBA00001971"/>
    </source>
</evidence>
<keyword evidence="5 6" id="KW-0408">Iron</keyword>
<sequence length="555" mass="62363">MFGVSNWLVAATVVLATAVYGIFKVVYMRTRFRGLPQPPKHSWIWGHTTIWEELAATLPPFTHPQHVYTLMARKYDLPGVFYVDMWPFVESQVVITDPDAARLVLATTPYYPKHPTIERFLRPFTGPGSIAASNGDRWRYNHRMVGSGFSPSHVKPMAGMIAEQVLVFHDRLRRLAAAAEPFSMEEESAKTVFDVIGKIVFGVSLEAQRSGSPLLEDLRASINPATTFIGTRNPWKRRAAEKSLRALRARVRETLAGEMRERLRVLQDEKELPSRRQAKSVLDRIVLDRIQSGQGATLDDEFIDTAVTNLKALLLGGHGTTTDTFTWATMLLSLYPDVLARVRAEHDAHFPPDLSATAELLAADPTKTNAMSYTNAVLKETLRFFPIGFTIRQAPPGVTHLDWAGRRWPVADLMVVPCAHATHMDPKVWGPDAGSFRPDRFLDDEAGKGEGEGEGKGDGAGGEEEGTRHRFAWRPFERGPRACIAQDLAMDELRIMLVLTARWFDFETVVEGTTRRVEYMDLDQKVGDLAFQMVGMEARPRHDMRMKVRLRDQAA</sequence>
<reference evidence="9 10" key="1">
    <citation type="submission" date="2023-04" db="EMBL/GenBank/DDBJ databases">
        <title>Colletotrichum tabacum stain YC1 causing leaf anthracnose on Nicotiana tabacum(L.) cv.</title>
        <authorList>
            <person name="Ji Z."/>
            <person name="Wang M."/>
            <person name="Zhang J."/>
            <person name="Wang N."/>
            <person name="Zhou Z."/>
        </authorList>
    </citation>
    <scope>NUCLEOTIDE SEQUENCE [LARGE SCALE GENOMIC DNA]</scope>
    <source>
        <strain evidence="9 10">YC1</strain>
    </source>
</reference>
<dbReference type="InterPro" id="IPR001128">
    <property type="entry name" value="Cyt_P450"/>
</dbReference>
<keyword evidence="8" id="KW-0472">Membrane</keyword>
<evidence type="ECO:0000256" key="3">
    <source>
        <dbReference type="ARBA" id="ARBA00022617"/>
    </source>
</evidence>
<comment type="similarity">
    <text evidence="2">Belongs to the cytochrome P450 family.</text>
</comment>
<keyword evidence="8" id="KW-1133">Transmembrane helix</keyword>
<keyword evidence="10" id="KW-1185">Reference proteome</keyword>
<evidence type="ECO:0000313" key="9">
    <source>
        <dbReference type="EMBL" id="KAK6227443.1"/>
    </source>
</evidence>
<evidence type="ECO:0000256" key="4">
    <source>
        <dbReference type="ARBA" id="ARBA00022723"/>
    </source>
</evidence>
<dbReference type="PRINTS" id="PR00385">
    <property type="entry name" value="P450"/>
</dbReference>
<dbReference type="Pfam" id="PF00067">
    <property type="entry name" value="p450"/>
    <property type="match status" value="1"/>
</dbReference>
<accession>A0AAV9TVQ1</accession>
<evidence type="ECO:0000313" key="10">
    <source>
        <dbReference type="Proteomes" id="UP001327957"/>
    </source>
</evidence>
<dbReference type="Proteomes" id="UP001327957">
    <property type="component" value="Unassembled WGS sequence"/>
</dbReference>
<dbReference type="GO" id="GO:0005506">
    <property type="term" value="F:iron ion binding"/>
    <property type="evidence" value="ECO:0007669"/>
    <property type="project" value="InterPro"/>
</dbReference>
<dbReference type="GO" id="GO:0016705">
    <property type="term" value="F:oxidoreductase activity, acting on paired donors, with incorporation or reduction of molecular oxygen"/>
    <property type="evidence" value="ECO:0007669"/>
    <property type="project" value="InterPro"/>
</dbReference>
<dbReference type="InterPro" id="IPR002401">
    <property type="entry name" value="Cyt_P450_E_grp-I"/>
</dbReference>
<evidence type="ECO:0000256" key="7">
    <source>
        <dbReference type="SAM" id="MobiDB-lite"/>
    </source>
</evidence>
<dbReference type="InterPro" id="IPR036396">
    <property type="entry name" value="Cyt_P450_sf"/>
</dbReference>
<keyword evidence="8" id="KW-0812">Transmembrane</keyword>
<comment type="caution">
    <text evidence="9">The sequence shown here is derived from an EMBL/GenBank/DDBJ whole genome shotgun (WGS) entry which is preliminary data.</text>
</comment>
<evidence type="ECO:0000256" key="5">
    <source>
        <dbReference type="ARBA" id="ARBA00023004"/>
    </source>
</evidence>
<evidence type="ECO:0000256" key="2">
    <source>
        <dbReference type="ARBA" id="ARBA00010617"/>
    </source>
</evidence>
<feature type="compositionally biased region" description="Basic and acidic residues" evidence="7">
    <location>
        <begin position="439"/>
        <end position="457"/>
    </location>
</feature>
<comment type="cofactor">
    <cofactor evidence="1 6">
        <name>heme</name>
        <dbReference type="ChEBI" id="CHEBI:30413"/>
    </cofactor>
</comment>
<evidence type="ECO:0000256" key="8">
    <source>
        <dbReference type="SAM" id="Phobius"/>
    </source>
</evidence>
<protein>
    <submittedName>
        <fullName evidence="9">Cytochrome P450</fullName>
    </submittedName>
</protein>
<gene>
    <name evidence="9" type="ORF">QIS74_00998</name>
</gene>
<dbReference type="Gene3D" id="1.10.630.10">
    <property type="entry name" value="Cytochrome P450"/>
    <property type="match status" value="1"/>
</dbReference>